<proteinExistence type="predicted"/>
<evidence type="ECO:0000259" key="2">
    <source>
        <dbReference type="Pfam" id="PF25600"/>
    </source>
</evidence>
<keyword evidence="1" id="KW-0175">Coiled coil</keyword>
<evidence type="ECO:0000313" key="3">
    <source>
        <dbReference type="EMBL" id="KAA0708995.1"/>
    </source>
</evidence>
<gene>
    <name evidence="3" type="ORF">E1301_Tti017431</name>
</gene>
<feature type="coiled-coil region" evidence="1">
    <location>
        <begin position="10"/>
        <end position="72"/>
    </location>
</feature>
<evidence type="ECO:0000256" key="1">
    <source>
        <dbReference type="SAM" id="Coils"/>
    </source>
</evidence>
<comment type="caution">
    <text evidence="3">The sequence shown here is derived from an EMBL/GenBank/DDBJ whole genome shotgun (WGS) entry which is preliminary data.</text>
</comment>
<accession>A0A5A9NIF8</accession>
<evidence type="ECO:0000313" key="4">
    <source>
        <dbReference type="Proteomes" id="UP000324632"/>
    </source>
</evidence>
<organism evidence="3 4">
    <name type="scientific">Triplophysa tibetana</name>
    <dbReference type="NCBI Taxonomy" id="1572043"/>
    <lineage>
        <taxon>Eukaryota</taxon>
        <taxon>Metazoa</taxon>
        <taxon>Chordata</taxon>
        <taxon>Craniata</taxon>
        <taxon>Vertebrata</taxon>
        <taxon>Euteleostomi</taxon>
        <taxon>Actinopterygii</taxon>
        <taxon>Neopterygii</taxon>
        <taxon>Teleostei</taxon>
        <taxon>Ostariophysi</taxon>
        <taxon>Cypriniformes</taxon>
        <taxon>Nemacheilidae</taxon>
        <taxon>Triplophysa</taxon>
    </lineage>
</organism>
<dbReference type="InterPro" id="IPR058030">
    <property type="entry name" value="TRIM8/14/16/25/29/45/65_CC"/>
</dbReference>
<keyword evidence="4" id="KW-1185">Reference proteome</keyword>
<sequence>MFQSQFGEIKNKVQQQIQKKQKDLQKIKDVVESHKLIRDQETAAVSSAEGLLERLKQEIDDLRRRDAELEKLLHTQHHIHLLQPSAAGDPAGVPAGITRVQSGAADVPACVSACHPASDESDVPAGAEAVQVTSAPASTPGPLLGHKFKNTEGSWECEVRCVLNKAEDQNLDCRLFCGVSDDSSCFAVQPNSPAPCTLLAPQLKPEKDDAPQARPPDRPPSPLFAFGKSVEDKVSSLSVFGQKPTPAPTFGSTAASSAQGIIKGRILGKISSSISPVPVPLSFGQMPVFNILGSNSFSSFSSYPFPQVPSSRTPLSTAQDEFLESTGPWHSTTSRPPWIPRVRWTVNLSALSTCSKSCYQDGKAWAGLLALREL</sequence>
<feature type="domain" description="TRIM8/14/16/25/29/45/65 coiled-coil region" evidence="2">
    <location>
        <begin position="5"/>
        <end position="83"/>
    </location>
</feature>
<dbReference type="AlphaFoldDB" id="A0A5A9NIF8"/>
<protein>
    <recommendedName>
        <fullName evidence="2">TRIM8/14/16/25/29/45/65 coiled-coil region domain-containing protein</fullName>
    </recommendedName>
</protein>
<reference evidence="3 4" key="1">
    <citation type="journal article" date="2019" name="Mol. Ecol. Resour.">
        <title>Chromosome-level genome assembly of Triplophysa tibetana, a fish adapted to the harsh high-altitude environment of the Tibetan Plateau.</title>
        <authorList>
            <person name="Yang X."/>
            <person name="Liu H."/>
            <person name="Ma Z."/>
            <person name="Zou Y."/>
            <person name="Zou M."/>
            <person name="Mao Y."/>
            <person name="Li X."/>
            <person name="Wang H."/>
            <person name="Chen T."/>
            <person name="Wang W."/>
            <person name="Yang R."/>
        </authorList>
    </citation>
    <scope>NUCLEOTIDE SEQUENCE [LARGE SCALE GENOMIC DNA]</scope>
    <source>
        <strain evidence="3">TTIB1903HZAU</strain>
        <tissue evidence="3">Muscle</tissue>
    </source>
</reference>
<dbReference type="Proteomes" id="UP000324632">
    <property type="component" value="Chromosome 18"/>
</dbReference>
<name>A0A5A9NIF8_9TELE</name>
<dbReference type="EMBL" id="SOYY01000018">
    <property type="protein sequence ID" value="KAA0708995.1"/>
    <property type="molecule type" value="Genomic_DNA"/>
</dbReference>
<dbReference type="Pfam" id="PF25600">
    <property type="entry name" value="TRIM_CC"/>
    <property type="match status" value="1"/>
</dbReference>